<protein>
    <submittedName>
        <fullName evidence="3">YCII-related domain-containing protein</fullName>
    </submittedName>
</protein>
<dbReference type="Proteomes" id="UP000185192">
    <property type="component" value="Unassembled WGS sequence"/>
</dbReference>
<comment type="similarity">
    <text evidence="1">Belongs to the YciI family.</text>
</comment>
<reference evidence="4" key="1">
    <citation type="submission" date="2016-11" db="EMBL/GenBank/DDBJ databases">
        <authorList>
            <person name="Varghese N."/>
            <person name="Submissions S."/>
        </authorList>
    </citation>
    <scope>NUCLEOTIDE SEQUENCE [LARGE SCALE GENOMIC DNA]</scope>
    <source>
        <strain evidence="4">DSM 22363</strain>
    </source>
</reference>
<evidence type="ECO:0000313" key="3">
    <source>
        <dbReference type="EMBL" id="SIN67624.1"/>
    </source>
</evidence>
<evidence type="ECO:0000313" key="4">
    <source>
        <dbReference type="Proteomes" id="UP000185192"/>
    </source>
</evidence>
<dbReference type="InterPro" id="IPR005545">
    <property type="entry name" value="YCII"/>
</dbReference>
<dbReference type="SUPFAM" id="SSF54909">
    <property type="entry name" value="Dimeric alpha+beta barrel"/>
    <property type="match status" value="1"/>
</dbReference>
<organism evidence="3 4">
    <name type="scientific">Parasphingorhabdus marina DSM 22363</name>
    <dbReference type="NCBI Taxonomy" id="1123272"/>
    <lineage>
        <taxon>Bacteria</taxon>
        <taxon>Pseudomonadati</taxon>
        <taxon>Pseudomonadota</taxon>
        <taxon>Alphaproteobacteria</taxon>
        <taxon>Sphingomonadales</taxon>
        <taxon>Sphingomonadaceae</taxon>
        <taxon>Parasphingorhabdus</taxon>
    </lineage>
</organism>
<evidence type="ECO:0000256" key="1">
    <source>
        <dbReference type="ARBA" id="ARBA00007689"/>
    </source>
</evidence>
<sequence>MFFCIKTTMTGKKPTEEEQSAHRRFLSESRDILLAAGPTFDENNSFPEGSIFLIEAHDFTEAHAFAESDPYYGAGIRAKIDVSRWAPVGYGRSYPVNPTDL</sequence>
<gene>
    <name evidence="3" type="ORF">SAMN02745824_1744</name>
</gene>
<accession>A0A1N6DAE6</accession>
<name>A0A1N6DAE6_9SPHN</name>
<evidence type="ECO:0000259" key="2">
    <source>
        <dbReference type="Pfam" id="PF03795"/>
    </source>
</evidence>
<dbReference type="EMBL" id="FSQW01000001">
    <property type="protein sequence ID" value="SIN67624.1"/>
    <property type="molecule type" value="Genomic_DNA"/>
</dbReference>
<dbReference type="InterPro" id="IPR011008">
    <property type="entry name" value="Dimeric_a/b-barrel"/>
</dbReference>
<dbReference type="AlphaFoldDB" id="A0A1N6DAE6"/>
<dbReference type="Gene3D" id="3.30.70.1060">
    <property type="entry name" value="Dimeric alpha+beta barrel"/>
    <property type="match status" value="1"/>
</dbReference>
<proteinExistence type="inferred from homology"/>
<feature type="domain" description="YCII-related" evidence="2">
    <location>
        <begin position="1"/>
        <end position="85"/>
    </location>
</feature>
<keyword evidence="4" id="KW-1185">Reference proteome</keyword>
<dbReference type="RefSeq" id="WP_143182769.1">
    <property type="nucleotide sequence ID" value="NZ_FSQW01000001.1"/>
</dbReference>
<dbReference type="Pfam" id="PF03795">
    <property type="entry name" value="YCII"/>
    <property type="match status" value="1"/>
</dbReference>